<dbReference type="OrthoDB" id="2120021at2759"/>
<feature type="domain" description="Ciliary BBSome complex subunit 2 middle region" evidence="1">
    <location>
        <begin position="78"/>
        <end position="151"/>
    </location>
</feature>
<comment type="caution">
    <text evidence="2">The sequence shown here is derived from an EMBL/GenBank/DDBJ whole genome shotgun (WGS) entry which is preliminary data.</text>
</comment>
<dbReference type="GO" id="GO:0036064">
    <property type="term" value="C:ciliary basal body"/>
    <property type="evidence" value="ECO:0007669"/>
    <property type="project" value="TreeGrafter"/>
</dbReference>
<dbReference type="GO" id="GO:1905515">
    <property type="term" value="P:non-motile cilium assembly"/>
    <property type="evidence" value="ECO:0007669"/>
    <property type="project" value="InterPro"/>
</dbReference>
<sequence length="156" mass="17549">MLVPIFTLKLSHKIHARTAALGRYDGKHPCLTAATRRERFSSTTPHSSGNDEYLDSDRRQCLLFGNVLILMVIGSLERWTETESVTSLYPIRGSRFGYALGNGTVGVYDKTARYWRIKSKNQAVTIHSFDLDSDGVPELITGWSNGKIDARSDRNR</sequence>
<dbReference type="EMBL" id="MU825897">
    <property type="protein sequence ID" value="KAJ7383530.1"/>
    <property type="molecule type" value="Genomic_DNA"/>
</dbReference>
<organism evidence="2 3">
    <name type="scientific">Desmophyllum pertusum</name>
    <dbReference type="NCBI Taxonomy" id="174260"/>
    <lineage>
        <taxon>Eukaryota</taxon>
        <taxon>Metazoa</taxon>
        <taxon>Cnidaria</taxon>
        <taxon>Anthozoa</taxon>
        <taxon>Hexacorallia</taxon>
        <taxon>Scleractinia</taxon>
        <taxon>Caryophylliina</taxon>
        <taxon>Caryophylliidae</taxon>
        <taxon>Desmophyllum</taxon>
    </lineage>
</organism>
<dbReference type="InterPro" id="IPR029429">
    <property type="entry name" value="BBS2_Mid"/>
</dbReference>
<dbReference type="PANTHER" id="PTHR32465:SF0">
    <property type="entry name" value="BARDET-BIEDL SYNDROME 2 PROTEIN"/>
    <property type="match status" value="1"/>
</dbReference>
<reference evidence="2" key="1">
    <citation type="submission" date="2023-01" db="EMBL/GenBank/DDBJ databases">
        <title>Genome assembly of the deep-sea coral Lophelia pertusa.</title>
        <authorList>
            <person name="Herrera S."/>
            <person name="Cordes E."/>
        </authorList>
    </citation>
    <scope>NUCLEOTIDE SEQUENCE</scope>
    <source>
        <strain evidence="2">USNM1676648</strain>
        <tissue evidence="2">Polyp</tissue>
    </source>
</reference>
<dbReference type="GO" id="GO:0043005">
    <property type="term" value="C:neuron projection"/>
    <property type="evidence" value="ECO:0007669"/>
    <property type="project" value="TreeGrafter"/>
</dbReference>
<protein>
    <submittedName>
        <fullName evidence="2">Bardet-Biedl syndrome 2 protein</fullName>
    </submittedName>
</protein>
<name>A0A9W9ZLI9_9CNID</name>
<proteinExistence type="predicted"/>
<dbReference type="AlphaFoldDB" id="A0A9W9ZLI9"/>
<dbReference type="GO" id="GO:0016020">
    <property type="term" value="C:membrane"/>
    <property type="evidence" value="ECO:0007669"/>
    <property type="project" value="TreeGrafter"/>
</dbReference>
<dbReference type="GO" id="GO:0034464">
    <property type="term" value="C:BBSome"/>
    <property type="evidence" value="ECO:0007669"/>
    <property type="project" value="InterPro"/>
</dbReference>
<accession>A0A9W9ZLI9</accession>
<dbReference type="Proteomes" id="UP001163046">
    <property type="component" value="Unassembled WGS sequence"/>
</dbReference>
<gene>
    <name evidence="2" type="primary">BBS2_1</name>
    <name evidence="2" type="ORF">OS493_027193</name>
</gene>
<evidence type="ECO:0000259" key="1">
    <source>
        <dbReference type="Pfam" id="PF14783"/>
    </source>
</evidence>
<dbReference type="InterPro" id="IPR016616">
    <property type="entry name" value="Bardet-Biedl_syndrome_2_prot"/>
</dbReference>
<evidence type="ECO:0000313" key="2">
    <source>
        <dbReference type="EMBL" id="KAJ7383530.1"/>
    </source>
</evidence>
<evidence type="ECO:0000313" key="3">
    <source>
        <dbReference type="Proteomes" id="UP001163046"/>
    </source>
</evidence>
<dbReference type="PANTHER" id="PTHR32465">
    <property type="entry name" value="BARDET-BIEDL SYNDROME 2 PROTEIN"/>
    <property type="match status" value="1"/>
</dbReference>
<dbReference type="Pfam" id="PF14783">
    <property type="entry name" value="BBS2_Mid"/>
    <property type="match status" value="1"/>
</dbReference>
<keyword evidence="3" id="KW-1185">Reference proteome</keyword>
<dbReference type="GO" id="GO:0031514">
    <property type="term" value="C:motile cilium"/>
    <property type="evidence" value="ECO:0007669"/>
    <property type="project" value="TreeGrafter"/>
</dbReference>